<sequence length="107" mass="11829">LASRCWFDPDRPVNEEELLSRLEAQLAAKFSAAAKQLCRPAAPAVRASRSASLASSEDGGVTTKMRRKKKTEEEEEDEEMDDEEEEVGISEEEVTEESDTVADPQSP</sequence>
<feature type="region of interest" description="Disordered" evidence="1">
    <location>
        <begin position="39"/>
        <end position="107"/>
    </location>
</feature>
<protein>
    <submittedName>
        <fullName evidence="2">Uncharacterized protein</fullName>
    </submittedName>
</protein>
<feature type="non-terminal residue" evidence="2">
    <location>
        <position position="1"/>
    </location>
</feature>
<gene>
    <name evidence="2" type="ORF">BOX15_Mlig015732g1</name>
</gene>
<keyword evidence="3" id="KW-1185">Reference proteome</keyword>
<feature type="compositionally biased region" description="Acidic residues" evidence="1">
    <location>
        <begin position="73"/>
        <end position="100"/>
    </location>
</feature>
<evidence type="ECO:0000256" key="1">
    <source>
        <dbReference type="SAM" id="MobiDB-lite"/>
    </source>
</evidence>
<comment type="caution">
    <text evidence="2">The sequence shown here is derived from an EMBL/GenBank/DDBJ whole genome shotgun (WGS) entry which is preliminary data.</text>
</comment>
<organism evidence="2 3">
    <name type="scientific">Macrostomum lignano</name>
    <dbReference type="NCBI Taxonomy" id="282301"/>
    <lineage>
        <taxon>Eukaryota</taxon>
        <taxon>Metazoa</taxon>
        <taxon>Spiralia</taxon>
        <taxon>Lophotrochozoa</taxon>
        <taxon>Platyhelminthes</taxon>
        <taxon>Rhabditophora</taxon>
        <taxon>Macrostomorpha</taxon>
        <taxon>Macrostomida</taxon>
        <taxon>Macrostomidae</taxon>
        <taxon>Macrostomum</taxon>
    </lineage>
</organism>
<evidence type="ECO:0000313" key="2">
    <source>
        <dbReference type="EMBL" id="PAA47124.1"/>
    </source>
</evidence>
<evidence type="ECO:0000313" key="3">
    <source>
        <dbReference type="Proteomes" id="UP000215902"/>
    </source>
</evidence>
<accession>A0A267DEQ0</accession>
<name>A0A267DEQ0_9PLAT</name>
<dbReference type="Proteomes" id="UP000215902">
    <property type="component" value="Unassembled WGS sequence"/>
</dbReference>
<proteinExistence type="predicted"/>
<reference evidence="2 3" key="1">
    <citation type="submission" date="2017-06" db="EMBL/GenBank/DDBJ databases">
        <title>A platform for efficient transgenesis in Macrostomum lignano, a flatworm model organism for stem cell research.</title>
        <authorList>
            <person name="Berezikov E."/>
        </authorList>
    </citation>
    <scope>NUCLEOTIDE SEQUENCE [LARGE SCALE GENOMIC DNA]</scope>
    <source>
        <strain evidence="2">DV1</strain>
        <tissue evidence="2">Whole organism</tissue>
    </source>
</reference>
<dbReference type="EMBL" id="NIVC01004564">
    <property type="protein sequence ID" value="PAA47124.1"/>
    <property type="molecule type" value="Genomic_DNA"/>
</dbReference>
<feature type="compositionally biased region" description="Low complexity" evidence="1">
    <location>
        <begin position="39"/>
        <end position="63"/>
    </location>
</feature>
<dbReference type="AlphaFoldDB" id="A0A267DEQ0"/>